<dbReference type="AlphaFoldDB" id="A0A1L9RF15"/>
<keyword evidence="2" id="KW-1185">Reference proteome</keyword>
<evidence type="ECO:0000313" key="1">
    <source>
        <dbReference type="EMBL" id="OJJ33516.1"/>
    </source>
</evidence>
<organism evidence="1 2">
    <name type="scientific">Aspergillus wentii DTO 134E9</name>
    <dbReference type="NCBI Taxonomy" id="1073089"/>
    <lineage>
        <taxon>Eukaryota</taxon>
        <taxon>Fungi</taxon>
        <taxon>Dikarya</taxon>
        <taxon>Ascomycota</taxon>
        <taxon>Pezizomycotina</taxon>
        <taxon>Eurotiomycetes</taxon>
        <taxon>Eurotiomycetidae</taxon>
        <taxon>Eurotiales</taxon>
        <taxon>Aspergillaceae</taxon>
        <taxon>Aspergillus</taxon>
        <taxon>Aspergillus subgen. Cremei</taxon>
    </lineage>
</organism>
<dbReference type="GeneID" id="63754494"/>
<dbReference type="VEuPathDB" id="FungiDB:ASPWEDRAFT_623743"/>
<dbReference type="STRING" id="1073089.A0A1L9RF15"/>
<dbReference type="RefSeq" id="XP_040687193.1">
    <property type="nucleotide sequence ID" value="XM_040838646.1"/>
</dbReference>
<accession>A0A1L9RF15</accession>
<reference evidence="2" key="1">
    <citation type="journal article" date="2017" name="Genome Biol.">
        <title>Comparative genomics reveals high biological diversity and specific adaptations in the industrially and medically important fungal genus Aspergillus.</title>
        <authorList>
            <person name="de Vries R.P."/>
            <person name="Riley R."/>
            <person name="Wiebenga A."/>
            <person name="Aguilar-Osorio G."/>
            <person name="Amillis S."/>
            <person name="Uchima C.A."/>
            <person name="Anderluh G."/>
            <person name="Asadollahi M."/>
            <person name="Askin M."/>
            <person name="Barry K."/>
            <person name="Battaglia E."/>
            <person name="Bayram O."/>
            <person name="Benocci T."/>
            <person name="Braus-Stromeyer S.A."/>
            <person name="Caldana C."/>
            <person name="Canovas D."/>
            <person name="Cerqueira G.C."/>
            <person name="Chen F."/>
            <person name="Chen W."/>
            <person name="Choi C."/>
            <person name="Clum A."/>
            <person name="Dos Santos R.A."/>
            <person name="Damasio A.R."/>
            <person name="Diallinas G."/>
            <person name="Emri T."/>
            <person name="Fekete E."/>
            <person name="Flipphi M."/>
            <person name="Freyberg S."/>
            <person name="Gallo A."/>
            <person name="Gournas C."/>
            <person name="Habgood R."/>
            <person name="Hainaut M."/>
            <person name="Harispe M.L."/>
            <person name="Henrissat B."/>
            <person name="Hilden K.S."/>
            <person name="Hope R."/>
            <person name="Hossain A."/>
            <person name="Karabika E."/>
            <person name="Karaffa L."/>
            <person name="Karanyi Z."/>
            <person name="Krasevec N."/>
            <person name="Kuo A."/>
            <person name="Kusch H."/>
            <person name="LaButti K."/>
            <person name="Lagendijk E.L."/>
            <person name="Lapidus A."/>
            <person name="Levasseur A."/>
            <person name="Lindquist E."/>
            <person name="Lipzen A."/>
            <person name="Logrieco A.F."/>
            <person name="MacCabe A."/>
            <person name="Maekelae M.R."/>
            <person name="Malavazi I."/>
            <person name="Melin P."/>
            <person name="Meyer V."/>
            <person name="Mielnichuk N."/>
            <person name="Miskei M."/>
            <person name="Molnar A.P."/>
            <person name="Mule G."/>
            <person name="Ngan C.Y."/>
            <person name="Orejas M."/>
            <person name="Orosz E."/>
            <person name="Ouedraogo J.P."/>
            <person name="Overkamp K.M."/>
            <person name="Park H.-S."/>
            <person name="Perrone G."/>
            <person name="Piumi F."/>
            <person name="Punt P.J."/>
            <person name="Ram A.F."/>
            <person name="Ramon A."/>
            <person name="Rauscher S."/>
            <person name="Record E."/>
            <person name="Riano-Pachon D.M."/>
            <person name="Robert V."/>
            <person name="Roehrig J."/>
            <person name="Ruller R."/>
            <person name="Salamov A."/>
            <person name="Salih N.S."/>
            <person name="Samson R.A."/>
            <person name="Sandor E."/>
            <person name="Sanguinetti M."/>
            <person name="Schuetze T."/>
            <person name="Sepcic K."/>
            <person name="Shelest E."/>
            <person name="Sherlock G."/>
            <person name="Sophianopoulou V."/>
            <person name="Squina F.M."/>
            <person name="Sun H."/>
            <person name="Susca A."/>
            <person name="Todd R.B."/>
            <person name="Tsang A."/>
            <person name="Unkles S.E."/>
            <person name="van de Wiele N."/>
            <person name="van Rossen-Uffink D."/>
            <person name="Oliveira J.V."/>
            <person name="Vesth T.C."/>
            <person name="Visser J."/>
            <person name="Yu J.-H."/>
            <person name="Zhou M."/>
            <person name="Andersen M.R."/>
            <person name="Archer D.B."/>
            <person name="Baker S.E."/>
            <person name="Benoit I."/>
            <person name="Brakhage A.A."/>
            <person name="Braus G.H."/>
            <person name="Fischer R."/>
            <person name="Frisvad J.C."/>
            <person name="Goldman G.H."/>
            <person name="Houbraken J."/>
            <person name="Oakley B."/>
            <person name="Pocsi I."/>
            <person name="Scazzocchio C."/>
            <person name="Seiboth B."/>
            <person name="vanKuyk P.A."/>
            <person name="Wortman J."/>
            <person name="Dyer P.S."/>
            <person name="Grigoriev I.V."/>
        </authorList>
    </citation>
    <scope>NUCLEOTIDE SEQUENCE [LARGE SCALE GENOMIC DNA]</scope>
    <source>
        <strain evidence="2">DTO 134E9</strain>
    </source>
</reference>
<name>A0A1L9RF15_ASPWE</name>
<dbReference type="OrthoDB" id="4471584at2759"/>
<protein>
    <submittedName>
        <fullName evidence="1">Uncharacterized protein</fullName>
    </submittedName>
</protein>
<evidence type="ECO:0000313" key="2">
    <source>
        <dbReference type="Proteomes" id="UP000184383"/>
    </source>
</evidence>
<sequence length="281" mass="31856">MPSRRQIHQTPPETSSSRVIHLPASDFHNCSALCSYINERIPQSKEDTKFTLTEVNSTWADEMLRVLGETRLRIRFEFDTTTQILQLRIMISEIHNAAQLWYQAAWMYWMASGLTTRDESMDIRGLGVGMGSLSGSGVDKAPYFMVRPRRSRIPRVVFESGWSESLDDLHSDINKWLVGGDGAVQVVILLKWSKVESSNRVRGSVELYTLARDGTPKLQQREQIFPIPAEPDTQPIRLTRRMLFGSNIAPGRNPQDAFALDVAVLRADAVDLLERMNRVPA</sequence>
<gene>
    <name evidence="1" type="ORF">ASPWEDRAFT_623743</name>
</gene>
<dbReference type="Proteomes" id="UP000184383">
    <property type="component" value="Unassembled WGS sequence"/>
</dbReference>
<proteinExistence type="predicted"/>
<dbReference type="EMBL" id="KV878214">
    <property type="protein sequence ID" value="OJJ33516.1"/>
    <property type="molecule type" value="Genomic_DNA"/>
</dbReference>